<dbReference type="AlphaFoldDB" id="A0A2T0U128"/>
<protein>
    <recommendedName>
        <fullName evidence="3">Phosphoribosylpyrophosphate synthetase</fullName>
    </recommendedName>
</protein>
<evidence type="ECO:0000313" key="2">
    <source>
        <dbReference type="Proteomes" id="UP000238034"/>
    </source>
</evidence>
<dbReference type="OrthoDB" id="8418771at2"/>
<dbReference type="EMBL" id="PVTH01000007">
    <property type="protein sequence ID" value="PRY51548.1"/>
    <property type="molecule type" value="Genomic_DNA"/>
</dbReference>
<gene>
    <name evidence="1" type="ORF">B0I27_107135</name>
</gene>
<keyword evidence="2" id="KW-1185">Reference proteome</keyword>
<evidence type="ECO:0000313" key="1">
    <source>
        <dbReference type="EMBL" id="PRY51548.1"/>
    </source>
</evidence>
<accession>A0A2T0U128</accession>
<proteinExistence type="predicted"/>
<sequence length="101" mass="11372">MENYQTMVDALNDLKKRGFTLDFNLANGVLHNSEHNITLSPDDFSISEFHRFEGPTDPADNSIVYGIESEKYHVKGVFVNGYGVYSDDLSEELLKKLNTPG</sequence>
<comment type="caution">
    <text evidence="1">The sequence shown here is derived from an EMBL/GenBank/DDBJ whole genome shotgun (WGS) entry which is preliminary data.</text>
</comment>
<reference evidence="1 2" key="1">
    <citation type="submission" date="2018-03" db="EMBL/GenBank/DDBJ databases">
        <title>Genomic Encyclopedia of Type Strains, Phase III (KMG-III): the genomes of soil and plant-associated and newly described type strains.</title>
        <authorList>
            <person name="Whitman W."/>
        </authorList>
    </citation>
    <scope>NUCLEOTIDE SEQUENCE [LARGE SCALE GENOMIC DNA]</scope>
    <source>
        <strain evidence="1 2">CGMCC 1.9313</strain>
    </source>
</reference>
<evidence type="ECO:0008006" key="3">
    <source>
        <dbReference type="Google" id="ProtNLM"/>
    </source>
</evidence>
<organism evidence="1 2">
    <name type="scientific">Arcticibacter pallidicorallinus</name>
    <dbReference type="NCBI Taxonomy" id="1259464"/>
    <lineage>
        <taxon>Bacteria</taxon>
        <taxon>Pseudomonadati</taxon>
        <taxon>Bacteroidota</taxon>
        <taxon>Sphingobacteriia</taxon>
        <taxon>Sphingobacteriales</taxon>
        <taxon>Sphingobacteriaceae</taxon>
        <taxon>Arcticibacter</taxon>
    </lineage>
</organism>
<name>A0A2T0U128_9SPHI</name>
<dbReference type="Proteomes" id="UP000238034">
    <property type="component" value="Unassembled WGS sequence"/>
</dbReference>
<dbReference type="RefSeq" id="WP_106293894.1">
    <property type="nucleotide sequence ID" value="NZ_PVTH01000007.1"/>
</dbReference>